<protein>
    <submittedName>
        <fullName evidence="6">Beta-ketoacyl-ACP synthase</fullName>
        <ecNumber evidence="6">2.3.1.179</ecNumber>
    </submittedName>
</protein>
<dbReference type="Pfam" id="PF02801">
    <property type="entry name" value="Ketoacyl-synt_C"/>
    <property type="match status" value="1"/>
</dbReference>
<dbReference type="Gene3D" id="3.40.47.10">
    <property type="match status" value="2"/>
</dbReference>
<gene>
    <name evidence="6" type="ORF">ACFOEB_15800</name>
</gene>
<comment type="similarity">
    <text evidence="2 4">Belongs to the thiolase-like superfamily. Beta-ketoacyl-ACP synthases family.</text>
</comment>
<proteinExistence type="inferred from homology"/>
<organism evidence="6 7">
    <name type="scientific">Gilvimarinus japonicus</name>
    <dbReference type="NCBI Taxonomy" id="1796469"/>
    <lineage>
        <taxon>Bacteria</taxon>
        <taxon>Pseudomonadati</taxon>
        <taxon>Pseudomonadota</taxon>
        <taxon>Gammaproteobacteria</taxon>
        <taxon>Cellvibrionales</taxon>
        <taxon>Cellvibrionaceae</taxon>
        <taxon>Gilvimarinus</taxon>
    </lineage>
</organism>
<evidence type="ECO:0000313" key="7">
    <source>
        <dbReference type="Proteomes" id="UP001595548"/>
    </source>
</evidence>
<dbReference type="CDD" id="cd00834">
    <property type="entry name" value="KAS_I_II"/>
    <property type="match status" value="1"/>
</dbReference>
<comment type="pathway">
    <text evidence="1">Lipid metabolism; fatty acid biosynthesis.</text>
</comment>
<dbReference type="PROSITE" id="PS00606">
    <property type="entry name" value="KS3_1"/>
    <property type="match status" value="1"/>
</dbReference>
<dbReference type="NCBIfam" id="NF006618">
    <property type="entry name" value="PRK09185.1"/>
    <property type="match status" value="1"/>
</dbReference>
<dbReference type="InterPro" id="IPR020841">
    <property type="entry name" value="PKS_Beta-ketoAc_synthase_dom"/>
</dbReference>
<dbReference type="EC" id="2.3.1.179" evidence="6"/>
<keyword evidence="3 4" id="KW-0808">Transferase</keyword>
<dbReference type="PROSITE" id="PS52004">
    <property type="entry name" value="KS3_2"/>
    <property type="match status" value="1"/>
</dbReference>
<evidence type="ECO:0000256" key="3">
    <source>
        <dbReference type="ARBA" id="ARBA00022679"/>
    </source>
</evidence>
<dbReference type="InterPro" id="IPR014031">
    <property type="entry name" value="Ketoacyl_synth_C"/>
</dbReference>
<dbReference type="InterPro" id="IPR000794">
    <property type="entry name" value="Beta-ketoacyl_synthase"/>
</dbReference>
<dbReference type="InterPro" id="IPR014030">
    <property type="entry name" value="Ketoacyl_synth_N"/>
</dbReference>
<evidence type="ECO:0000256" key="1">
    <source>
        <dbReference type="ARBA" id="ARBA00005194"/>
    </source>
</evidence>
<dbReference type="SUPFAM" id="SSF53901">
    <property type="entry name" value="Thiolase-like"/>
    <property type="match status" value="2"/>
</dbReference>
<dbReference type="InterPro" id="IPR018201">
    <property type="entry name" value="Ketoacyl_synth_AS"/>
</dbReference>
<keyword evidence="7" id="KW-1185">Reference proteome</keyword>
<accession>A0ABV7HS73</accession>
<name>A0ABV7HS73_9GAMM</name>
<dbReference type="RefSeq" id="WP_382418017.1">
    <property type="nucleotide sequence ID" value="NZ_AP031500.1"/>
</dbReference>
<evidence type="ECO:0000256" key="4">
    <source>
        <dbReference type="RuleBase" id="RU003694"/>
    </source>
</evidence>
<reference evidence="7" key="1">
    <citation type="journal article" date="2019" name="Int. J. Syst. Evol. Microbiol.">
        <title>The Global Catalogue of Microorganisms (GCM) 10K type strain sequencing project: providing services to taxonomists for standard genome sequencing and annotation.</title>
        <authorList>
            <consortium name="The Broad Institute Genomics Platform"/>
            <consortium name="The Broad Institute Genome Sequencing Center for Infectious Disease"/>
            <person name="Wu L."/>
            <person name="Ma J."/>
        </authorList>
    </citation>
    <scope>NUCLEOTIDE SEQUENCE [LARGE SCALE GENOMIC DNA]</scope>
    <source>
        <strain evidence="7">KCTC 52141</strain>
    </source>
</reference>
<dbReference type="SMART" id="SM00825">
    <property type="entry name" value="PKS_KS"/>
    <property type="match status" value="1"/>
</dbReference>
<dbReference type="PANTHER" id="PTHR11712">
    <property type="entry name" value="POLYKETIDE SYNTHASE-RELATED"/>
    <property type="match status" value="1"/>
</dbReference>
<dbReference type="PANTHER" id="PTHR11712:SF320">
    <property type="entry name" value="BETA-KETOACYL SYNTHASE"/>
    <property type="match status" value="1"/>
</dbReference>
<dbReference type="InterPro" id="IPR016039">
    <property type="entry name" value="Thiolase-like"/>
</dbReference>
<dbReference type="Proteomes" id="UP001595548">
    <property type="component" value="Unassembled WGS sequence"/>
</dbReference>
<keyword evidence="6" id="KW-0012">Acyltransferase</keyword>
<feature type="domain" description="Ketosynthase family 3 (KS3)" evidence="5">
    <location>
        <begin position="1"/>
        <end position="389"/>
    </location>
</feature>
<comment type="caution">
    <text evidence="6">The sequence shown here is derived from an EMBL/GenBank/DDBJ whole genome shotgun (WGS) entry which is preliminary data.</text>
</comment>
<dbReference type="EMBL" id="JBHRTL010000031">
    <property type="protein sequence ID" value="MFC3156675.1"/>
    <property type="molecule type" value="Genomic_DNA"/>
</dbReference>
<evidence type="ECO:0000256" key="2">
    <source>
        <dbReference type="ARBA" id="ARBA00008467"/>
    </source>
</evidence>
<evidence type="ECO:0000313" key="6">
    <source>
        <dbReference type="EMBL" id="MFC3156675.1"/>
    </source>
</evidence>
<sequence length="392" mass="39990">MATYLTDLGLVNALGAGQKAVGQALFAGQRALTPCDWVPGRQTYTAAVTADLAPLPDALSPLRSRNAQLAVTALTQISSTIELALERYGAERVAVVAGTSTSGIAEGEAAIKALQQTGRLPASYDYRQQEIGNLSALVAGFTGAAGPAYTLSTACSSSAHALGSAKRLLDAGLADAVIAGGADSLCRLTVNGFAALDSVSVEPCVPFSVNRAGINIGESAAFFLVTREPLLHDIELLGVGASSDAHHISAPDPSGAGAEAAIRAALAAAQCRLDDVDYINLHGTGTPLNDAMESAVVARLFGHQPFCSSSKGQVGHTLGAAGATEVALCWLALIESCAPPHVWDNSPDPALPELQLAQHNSLLLPASPRVLLSHSFAFGGNNAVVVLGDSRA</sequence>
<dbReference type="Pfam" id="PF00109">
    <property type="entry name" value="ketoacyl-synt"/>
    <property type="match status" value="1"/>
</dbReference>
<evidence type="ECO:0000259" key="5">
    <source>
        <dbReference type="PROSITE" id="PS52004"/>
    </source>
</evidence>
<dbReference type="GO" id="GO:0004315">
    <property type="term" value="F:3-oxoacyl-[acyl-carrier-protein] synthase activity"/>
    <property type="evidence" value="ECO:0007669"/>
    <property type="project" value="UniProtKB-EC"/>
</dbReference>